<feature type="transmembrane region" description="Helical" evidence="1">
    <location>
        <begin position="347"/>
        <end position="376"/>
    </location>
</feature>
<keyword evidence="1" id="KW-0812">Transmembrane</keyword>
<dbReference type="PANTHER" id="PTHR11328">
    <property type="entry name" value="MAJOR FACILITATOR SUPERFAMILY DOMAIN-CONTAINING PROTEIN"/>
    <property type="match status" value="1"/>
</dbReference>
<dbReference type="InterPro" id="IPR039672">
    <property type="entry name" value="MFS_2"/>
</dbReference>
<reference evidence="2 3" key="1">
    <citation type="journal article" date="2003" name="Int. J. Syst. Evol. Microbiol.">
        <title>Virgibacillus carmonensis sp. nov., Virgibacillus necropolis sp. nov. and Virgibacillus picturae sp. nov., three novel species isolated from deteriorated mural paintings, transfer of the species of the genus salibacillus to Virgibacillus, as Virgibacillus marismortui comb. nov. and Virgibacillus salexigens comb. nov., and emended description of the genus Virgibacillus.</title>
        <authorList>
            <person name="Heyrman J."/>
            <person name="Logan N.A."/>
            <person name="Busse H.J."/>
            <person name="Balcaen A."/>
            <person name="Lebbe L."/>
            <person name="Rodriguez-Diaz M."/>
            <person name="Swings J."/>
            <person name="De Vos P."/>
        </authorList>
    </citation>
    <scope>NUCLEOTIDE SEQUENCE [LARGE SCALE GENOMIC DNA]</scope>
    <source>
        <strain evidence="2 3">LMG 19488</strain>
    </source>
</reference>
<organism evidence="2 3">
    <name type="scientific">Virgibacillus necropolis</name>
    <dbReference type="NCBI Taxonomy" id="163877"/>
    <lineage>
        <taxon>Bacteria</taxon>
        <taxon>Bacillati</taxon>
        <taxon>Bacillota</taxon>
        <taxon>Bacilli</taxon>
        <taxon>Bacillales</taxon>
        <taxon>Bacillaceae</taxon>
        <taxon>Virgibacillus</taxon>
    </lineage>
</organism>
<dbReference type="OrthoDB" id="9764596at2"/>
<dbReference type="AlphaFoldDB" id="A0A221MGE5"/>
<dbReference type="Gene3D" id="1.20.1250.20">
    <property type="entry name" value="MFS general substrate transporter like domains"/>
    <property type="match status" value="1"/>
</dbReference>
<feature type="transmembrane region" description="Helical" evidence="1">
    <location>
        <begin position="89"/>
        <end position="108"/>
    </location>
</feature>
<evidence type="ECO:0000313" key="3">
    <source>
        <dbReference type="Proteomes" id="UP000204391"/>
    </source>
</evidence>
<gene>
    <name evidence="2" type="ORF">CFK40_17630</name>
</gene>
<dbReference type="GO" id="GO:0005886">
    <property type="term" value="C:plasma membrane"/>
    <property type="evidence" value="ECO:0007669"/>
    <property type="project" value="TreeGrafter"/>
</dbReference>
<dbReference type="EMBL" id="CP022437">
    <property type="protein sequence ID" value="ASN06704.1"/>
    <property type="molecule type" value="Genomic_DNA"/>
</dbReference>
<feature type="transmembrane region" description="Helical" evidence="1">
    <location>
        <begin position="437"/>
        <end position="460"/>
    </location>
</feature>
<feature type="transmembrane region" description="Helical" evidence="1">
    <location>
        <begin position="262"/>
        <end position="280"/>
    </location>
</feature>
<dbReference type="Proteomes" id="UP000204391">
    <property type="component" value="Chromosome"/>
</dbReference>
<feature type="transmembrane region" description="Helical" evidence="1">
    <location>
        <begin position="114"/>
        <end position="133"/>
    </location>
</feature>
<feature type="transmembrane region" description="Helical" evidence="1">
    <location>
        <begin position="195"/>
        <end position="213"/>
    </location>
</feature>
<protein>
    <submittedName>
        <fullName evidence="2">Glucuronide permease</fullName>
    </submittedName>
</protein>
<feature type="transmembrane region" description="Helical" evidence="1">
    <location>
        <begin position="32"/>
        <end position="55"/>
    </location>
</feature>
<dbReference type="SUPFAM" id="SSF103473">
    <property type="entry name" value="MFS general substrate transporter"/>
    <property type="match status" value="1"/>
</dbReference>
<dbReference type="KEGG" id="vne:CFK40_17630"/>
<feature type="transmembrane region" description="Helical" evidence="1">
    <location>
        <begin position="317"/>
        <end position="335"/>
    </location>
</feature>
<evidence type="ECO:0000256" key="1">
    <source>
        <dbReference type="SAM" id="Phobius"/>
    </source>
</evidence>
<evidence type="ECO:0000313" key="2">
    <source>
        <dbReference type="EMBL" id="ASN06704.1"/>
    </source>
</evidence>
<dbReference type="GO" id="GO:0015293">
    <property type="term" value="F:symporter activity"/>
    <property type="evidence" value="ECO:0007669"/>
    <property type="project" value="InterPro"/>
</dbReference>
<keyword evidence="1" id="KW-0472">Membrane</keyword>
<dbReference type="GO" id="GO:0008643">
    <property type="term" value="P:carbohydrate transport"/>
    <property type="evidence" value="ECO:0007669"/>
    <property type="project" value="InterPro"/>
</dbReference>
<keyword evidence="1" id="KW-1133">Transmembrane helix</keyword>
<feature type="transmembrane region" description="Helical" evidence="1">
    <location>
        <begin position="154"/>
        <end position="175"/>
    </location>
</feature>
<dbReference type="InterPro" id="IPR036259">
    <property type="entry name" value="MFS_trans_sf"/>
</dbReference>
<proteinExistence type="predicted"/>
<dbReference type="RefSeq" id="WP_089533700.1">
    <property type="nucleotide sequence ID" value="NZ_CP022437.1"/>
</dbReference>
<feature type="transmembrane region" description="Helical" evidence="1">
    <location>
        <begin position="397"/>
        <end position="422"/>
    </location>
</feature>
<dbReference type="PANTHER" id="PTHR11328:SF24">
    <property type="entry name" value="MAJOR FACILITATOR SUPERFAMILY (MFS) PROFILE DOMAIN-CONTAINING PROTEIN"/>
    <property type="match status" value="1"/>
</dbReference>
<name>A0A221MGE5_9BACI</name>
<sequence length="497" mass="54342">MSTKTVENNHQYNTAKLWQIGLFTLNNTSTNLYLFALAFVTYYATGFVGIAVLAVSTLLGAMRLFDGLIDPVIGFIIDKTETRFGKYRPLIIIGNIILAFSVLLIYATHLLPEGVRLIALVLFYIIHKIGYSIQTSVTKAGQTVLTNHPKQRPLYAVFDGIYNALIFTGGQVFVASYLVAKHGGFTLDLFAELNTYALILSGVFAVLAVIGLGNKDNKENYGLGEDTTETNSIREYWQVVKRNRPLLLLSLSASADKLAFQLLRQSVVVVMLFGILLGNYELSGTMGMITLIPNILIVFLVVAIARKTGLRKAYLSSVWVAFLSLVGLFLLFIVLDDPTSISMSNIGVATVVFLALYTLAMSFGAIPTTLVVPMVADVSDYETHKSGRYIPGMMGTIFSFIDQFVSSAAPIIMGLVVAMIGYGSEYPAIGESLTTPLFWATLALAFGIPALLLVVSIVSMKFYKLDQNTMEEIQAGIAERKAEIAEKKAEKDKSNTL</sequence>
<dbReference type="Pfam" id="PF13347">
    <property type="entry name" value="MFS_2"/>
    <property type="match status" value="1"/>
</dbReference>
<keyword evidence="3" id="KW-1185">Reference proteome</keyword>
<accession>A0A221MGE5</accession>
<feature type="transmembrane region" description="Helical" evidence="1">
    <location>
        <begin position="286"/>
        <end position="305"/>
    </location>
</feature>